<dbReference type="Pfam" id="PF01255">
    <property type="entry name" value="Prenyltransf"/>
    <property type="match status" value="1"/>
</dbReference>
<accession>A0A645CH01</accession>
<reference evidence="5" key="1">
    <citation type="submission" date="2019-08" db="EMBL/GenBank/DDBJ databases">
        <authorList>
            <person name="Kucharzyk K."/>
            <person name="Murdoch R.W."/>
            <person name="Higgins S."/>
            <person name="Loffler F."/>
        </authorList>
    </citation>
    <scope>NUCLEOTIDE SEQUENCE</scope>
</reference>
<comment type="caution">
    <text evidence="5">The sequence shown here is derived from an EMBL/GenBank/DDBJ whole genome shotgun (WGS) entry which is preliminary data.</text>
</comment>
<organism evidence="5">
    <name type="scientific">bioreactor metagenome</name>
    <dbReference type="NCBI Taxonomy" id="1076179"/>
    <lineage>
        <taxon>unclassified sequences</taxon>
        <taxon>metagenomes</taxon>
        <taxon>ecological metagenomes</taxon>
    </lineage>
</organism>
<dbReference type="GO" id="GO:0016094">
    <property type="term" value="P:polyprenol biosynthetic process"/>
    <property type="evidence" value="ECO:0007669"/>
    <property type="project" value="TreeGrafter"/>
</dbReference>
<name>A0A645CH01_9ZZZZ</name>
<evidence type="ECO:0000256" key="3">
    <source>
        <dbReference type="ARBA" id="ARBA00022723"/>
    </source>
</evidence>
<dbReference type="GO" id="GO:0046872">
    <property type="term" value="F:metal ion binding"/>
    <property type="evidence" value="ECO:0007669"/>
    <property type="project" value="UniProtKB-KW"/>
</dbReference>
<dbReference type="GO" id="GO:0033850">
    <property type="term" value="F:Z-farnesyl diphosphate synthase activity"/>
    <property type="evidence" value="ECO:0007669"/>
    <property type="project" value="UniProtKB-EC"/>
</dbReference>
<dbReference type="CDD" id="cd00475">
    <property type="entry name" value="Cis_IPPS"/>
    <property type="match status" value="1"/>
</dbReference>
<dbReference type="InterPro" id="IPR036424">
    <property type="entry name" value="UPP_synth-like_sf"/>
</dbReference>
<evidence type="ECO:0000256" key="4">
    <source>
        <dbReference type="ARBA" id="ARBA00022842"/>
    </source>
</evidence>
<dbReference type="EC" id="2.5.1.68" evidence="5"/>
<dbReference type="SUPFAM" id="SSF64005">
    <property type="entry name" value="Undecaprenyl diphosphate synthase"/>
    <property type="match status" value="1"/>
</dbReference>
<sequence>MKIPGIFTNKAYSKYEDKLENEVLQGNIPEHIAIIMDGNRRYATEVLRADEKEGHIKGKDKLEEVLEWCYKVKVKTLSVYAFSTENFSREEEEVSFLFDLMEETIMHFADDEKTHKNRVRLRIIGEKDMFPDGFRNAVAYAEERTKGYSDFSLNIAVAYGGRQEIVKAVKEIAKDVLDGRMDVKDIDELAISRHMYTYEMPDPDLMLRTSGELRISNFLLWQMAYSELYFADVYWPGFRYIDFLRAIRSYQQRKRRYGK</sequence>
<protein>
    <submittedName>
        <fullName evidence="5">(2Z,6E)-farnesyl diphosphate synthase</fullName>
        <ecNumber evidence="5">2.5.1.68</ecNumber>
    </submittedName>
</protein>
<dbReference type="HAMAP" id="MF_01139">
    <property type="entry name" value="ISPT"/>
    <property type="match status" value="1"/>
</dbReference>
<keyword evidence="2 5" id="KW-0808">Transferase</keyword>
<dbReference type="PANTHER" id="PTHR10291:SF43">
    <property type="entry name" value="DEHYDRODOLICHYL DIPHOSPHATE SYNTHASE COMPLEX SUBUNIT DHDDS"/>
    <property type="match status" value="1"/>
</dbReference>
<dbReference type="InterPro" id="IPR018520">
    <property type="entry name" value="UPP_synth-like_CS"/>
</dbReference>
<gene>
    <name evidence="5" type="ORF">SDC9_123222</name>
</gene>
<evidence type="ECO:0000256" key="2">
    <source>
        <dbReference type="ARBA" id="ARBA00022679"/>
    </source>
</evidence>
<dbReference type="NCBIfam" id="TIGR00055">
    <property type="entry name" value="uppS"/>
    <property type="match status" value="1"/>
</dbReference>
<dbReference type="GO" id="GO:0045547">
    <property type="term" value="F:ditrans,polycis-polyprenyl diphosphate synthase [(2E,6E)-farnesyl diphosphate specific] activity"/>
    <property type="evidence" value="ECO:0007669"/>
    <property type="project" value="TreeGrafter"/>
</dbReference>
<dbReference type="PROSITE" id="PS01066">
    <property type="entry name" value="UPP_SYNTHASE"/>
    <property type="match status" value="1"/>
</dbReference>
<dbReference type="EMBL" id="VSSQ01027142">
    <property type="protein sequence ID" value="MPM76225.1"/>
    <property type="molecule type" value="Genomic_DNA"/>
</dbReference>
<dbReference type="FunFam" id="3.40.1180.10:FF:000003">
    <property type="entry name" value="Isoprenyl transferase 2"/>
    <property type="match status" value="1"/>
</dbReference>
<dbReference type="AlphaFoldDB" id="A0A645CH01"/>
<dbReference type="Gene3D" id="3.40.1180.10">
    <property type="entry name" value="Decaprenyl diphosphate synthase-like"/>
    <property type="match status" value="1"/>
</dbReference>
<comment type="cofactor">
    <cofactor evidence="1">
        <name>Mg(2+)</name>
        <dbReference type="ChEBI" id="CHEBI:18420"/>
    </cofactor>
</comment>
<evidence type="ECO:0000256" key="1">
    <source>
        <dbReference type="ARBA" id="ARBA00001946"/>
    </source>
</evidence>
<keyword evidence="3" id="KW-0479">Metal-binding</keyword>
<keyword evidence="4" id="KW-0460">Magnesium</keyword>
<proteinExistence type="inferred from homology"/>
<evidence type="ECO:0000313" key="5">
    <source>
        <dbReference type="EMBL" id="MPM76225.1"/>
    </source>
</evidence>
<dbReference type="PANTHER" id="PTHR10291">
    <property type="entry name" value="DEHYDRODOLICHYL DIPHOSPHATE SYNTHASE FAMILY MEMBER"/>
    <property type="match status" value="1"/>
</dbReference>
<dbReference type="InterPro" id="IPR001441">
    <property type="entry name" value="UPP_synth-like"/>
</dbReference>